<dbReference type="Proteomes" id="UP000199626">
    <property type="component" value="Unassembled WGS sequence"/>
</dbReference>
<dbReference type="STRING" id="1159017.SAMN02927930_00837"/>
<dbReference type="InterPro" id="IPR020846">
    <property type="entry name" value="MFS_dom"/>
</dbReference>
<keyword evidence="5" id="KW-0653">Protein transport</keyword>
<proteinExistence type="inferred from homology"/>
<keyword evidence="5" id="KW-0571">Peptide transport</keyword>
<dbReference type="InterPro" id="IPR050171">
    <property type="entry name" value="MFS_Transporters"/>
</dbReference>
<keyword evidence="6 9" id="KW-1133">Transmembrane helix</keyword>
<organism evidence="11 12">
    <name type="scientific">Pseudidiomarina indica</name>
    <dbReference type="NCBI Taxonomy" id="1159017"/>
    <lineage>
        <taxon>Bacteria</taxon>
        <taxon>Pseudomonadati</taxon>
        <taxon>Pseudomonadota</taxon>
        <taxon>Gammaproteobacteria</taxon>
        <taxon>Alteromonadales</taxon>
        <taxon>Idiomarinaceae</taxon>
        <taxon>Pseudidiomarina</taxon>
    </lineage>
</organism>
<evidence type="ECO:0000256" key="3">
    <source>
        <dbReference type="ARBA" id="ARBA00022475"/>
    </source>
</evidence>
<comment type="subcellular location">
    <subcellularLocation>
        <location evidence="1">Cell membrane</location>
        <topology evidence="1">Multi-pass membrane protein</topology>
    </subcellularLocation>
    <subcellularLocation>
        <location evidence="8">Membrane</location>
        <topology evidence="8">Multi-pass membrane protein</topology>
    </subcellularLocation>
</comment>
<feature type="transmembrane region" description="Helical" evidence="9">
    <location>
        <begin position="156"/>
        <end position="175"/>
    </location>
</feature>
<evidence type="ECO:0000259" key="10">
    <source>
        <dbReference type="PROSITE" id="PS50850"/>
    </source>
</evidence>
<feature type="transmembrane region" description="Helical" evidence="9">
    <location>
        <begin position="288"/>
        <end position="307"/>
    </location>
</feature>
<evidence type="ECO:0000313" key="12">
    <source>
        <dbReference type="Proteomes" id="UP000199626"/>
    </source>
</evidence>
<feature type="transmembrane region" description="Helical" evidence="9">
    <location>
        <begin position="429"/>
        <end position="455"/>
    </location>
</feature>
<reference evidence="12" key="1">
    <citation type="submission" date="2016-10" db="EMBL/GenBank/DDBJ databases">
        <authorList>
            <person name="Varghese N."/>
            <person name="Submissions S."/>
        </authorList>
    </citation>
    <scope>NUCLEOTIDE SEQUENCE [LARGE SCALE GENOMIC DNA]</scope>
    <source>
        <strain evidence="12">CGMCC 1.10824</strain>
    </source>
</reference>
<evidence type="ECO:0000256" key="8">
    <source>
        <dbReference type="RuleBase" id="RU003755"/>
    </source>
</evidence>
<evidence type="ECO:0000256" key="1">
    <source>
        <dbReference type="ARBA" id="ARBA00004651"/>
    </source>
</evidence>
<keyword evidence="7 9" id="KW-0472">Membrane</keyword>
<feature type="transmembrane region" description="Helical" evidence="9">
    <location>
        <begin position="352"/>
        <end position="374"/>
    </location>
</feature>
<feature type="transmembrane region" description="Helical" evidence="9">
    <location>
        <begin position="29"/>
        <end position="49"/>
    </location>
</feature>
<dbReference type="Pfam" id="PF00854">
    <property type="entry name" value="PTR2"/>
    <property type="match status" value="2"/>
</dbReference>
<dbReference type="InterPro" id="IPR000109">
    <property type="entry name" value="POT_fam"/>
</dbReference>
<sequence length="471" mass="51752">MSQAPVKSELWGHPKGLYVLFTAEMWERFSYYGMRALLVLTLVAATESANPGFGMSDADALSLYGVYTGLVYFTPILGGWLADNYLGQRRAIMLGGVLMALAQFTLFAATPHSLELFYVGLGLLIAGNGLFKPNISTIVGDLYPQGDARRDSAFSIFYMGINLGAFFAPLITSTLGESPDFGWRWGYFAAGVGMTLAVLTQMLMFPRYLGDVGIVPGAKRDRELSGGVKQPLSKVEHDRLRVILFLFVFVTVFWLAFEQAGGLMNIYADRYTDRMIGGTEVPAGYFQSLNPLFILMFAPVFSFLWIWLNKKDKSPDAPIKVFTGLILTSIGFVFLILGLFEIQVSGKANMMWLVLAYLFHTLGELCISPVGLSLMTKLAPLRLASLVMGVWFLMPAIASFLAGMVGAFSEKADQYEFSIKLAQSIGLEAQYSGLLVVFGGVAVGLLVFAVILWLISGMLVKWMHGAERVQQ</sequence>
<dbReference type="Gene3D" id="1.20.1250.20">
    <property type="entry name" value="MFS general substrate transporter like domains"/>
    <property type="match status" value="2"/>
</dbReference>
<keyword evidence="4 8" id="KW-0812">Transmembrane</keyword>
<dbReference type="RefSeq" id="WP_092592053.1">
    <property type="nucleotide sequence ID" value="NZ_FMXN01000003.1"/>
</dbReference>
<dbReference type="NCBIfam" id="TIGR00924">
    <property type="entry name" value="yjdL_sub1_fam"/>
    <property type="match status" value="2"/>
</dbReference>
<keyword evidence="3" id="KW-1003">Cell membrane</keyword>
<dbReference type="PROSITE" id="PS01022">
    <property type="entry name" value="PTR2_1"/>
    <property type="match status" value="1"/>
</dbReference>
<evidence type="ECO:0000256" key="9">
    <source>
        <dbReference type="SAM" id="Phobius"/>
    </source>
</evidence>
<dbReference type="PANTHER" id="PTHR23517">
    <property type="entry name" value="RESISTANCE PROTEIN MDTM, PUTATIVE-RELATED-RELATED"/>
    <property type="match status" value="1"/>
</dbReference>
<dbReference type="CDD" id="cd17346">
    <property type="entry name" value="MFS_DtpA_like"/>
    <property type="match status" value="1"/>
</dbReference>
<dbReference type="GO" id="GO:0006857">
    <property type="term" value="P:oligopeptide transport"/>
    <property type="evidence" value="ECO:0007669"/>
    <property type="project" value="InterPro"/>
</dbReference>
<dbReference type="EMBL" id="FMXN01000003">
    <property type="protein sequence ID" value="SDB20719.1"/>
    <property type="molecule type" value="Genomic_DNA"/>
</dbReference>
<evidence type="ECO:0000256" key="7">
    <source>
        <dbReference type="ARBA" id="ARBA00023136"/>
    </source>
</evidence>
<keyword evidence="2 8" id="KW-0813">Transport</keyword>
<evidence type="ECO:0000313" key="11">
    <source>
        <dbReference type="EMBL" id="SDB20719.1"/>
    </source>
</evidence>
<dbReference type="InterPro" id="IPR018456">
    <property type="entry name" value="PTR2_symporter_CS"/>
</dbReference>
<name>A0A1G6BJE3_9GAMM</name>
<evidence type="ECO:0000256" key="6">
    <source>
        <dbReference type="ARBA" id="ARBA00022989"/>
    </source>
</evidence>
<feature type="transmembrane region" description="Helical" evidence="9">
    <location>
        <begin position="116"/>
        <end position="135"/>
    </location>
</feature>
<dbReference type="PANTHER" id="PTHR23517:SF15">
    <property type="entry name" value="PROTON-DEPENDENT OLIGOPEPTIDE FAMILY TRANSPORT PROTEIN"/>
    <property type="match status" value="1"/>
</dbReference>
<evidence type="ECO:0000256" key="4">
    <source>
        <dbReference type="ARBA" id="ARBA00022692"/>
    </source>
</evidence>
<feature type="transmembrane region" description="Helical" evidence="9">
    <location>
        <begin position="61"/>
        <end position="82"/>
    </location>
</feature>
<dbReference type="PROSITE" id="PS01023">
    <property type="entry name" value="PTR2_2"/>
    <property type="match status" value="1"/>
</dbReference>
<dbReference type="SUPFAM" id="SSF103473">
    <property type="entry name" value="MFS general substrate transporter"/>
    <property type="match status" value="1"/>
</dbReference>
<dbReference type="GO" id="GO:0005886">
    <property type="term" value="C:plasma membrane"/>
    <property type="evidence" value="ECO:0007669"/>
    <property type="project" value="UniProtKB-SubCell"/>
</dbReference>
<comment type="similarity">
    <text evidence="8">Belongs to the major facilitator superfamily. Proton-dependent oligopeptide transporter (POT/PTR) (TC 2.A.17) family.</text>
</comment>
<keyword evidence="12" id="KW-1185">Reference proteome</keyword>
<feature type="domain" description="Major facilitator superfamily (MFS) profile" evidence="10">
    <location>
        <begin position="19"/>
        <end position="457"/>
    </location>
</feature>
<evidence type="ECO:0000256" key="5">
    <source>
        <dbReference type="ARBA" id="ARBA00022856"/>
    </source>
</evidence>
<evidence type="ECO:0000256" key="2">
    <source>
        <dbReference type="ARBA" id="ARBA00022448"/>
    </source>
</evidence>
<dbReference type="InterPro" id="IPR005279">
    <property type="entry name" value="Dipep/tripep_permease"/>
</dbReference>
<gene>
    <name evidence="11" type="ORF">SAMN02927930_00837</name>
</gene>
<protein>
    <submittedName>
        <fullName evidence="11">Proton-dependent oligopeptide transporter, POT family</fullName>
    </submittedName>
</protein>
<feature type="transmembrane region" description="Helical" evidence="9">
    <location>
        <begin position="242"/>
        <end position="268"/>
    </location>
</feature>
<dbReference type="PROSITE" id="PS50850">
    <property type="entry name" value="MFS"/>
    <property type="match status" value="1"/>
</dbReference>
<feature type="transmembrane region" description="Helical" evidence="9">
    <location>
        <begin position="181"/>
        <end position="199"/>
    </location>
</feature>
<dbReference type="AlphaFoldDB" id="A0A1G6BJE3"/>
<dbReference type="OrthoDB" id="9772725at2"/>
<accession>A0A1G6BJE3</accession>
<dbReference type="GO" id="GO:1904680">
    <property type="term" value="F:peptide transmembrane transporter activity"/>
    <property type="evidence" value="ECO:0007669"/>
    <property type="project" value="InterPro"/>
</dbReference>
<feature type="transmembrane region" description="Helical" evidence="9">
    <location>
        <begin position="319"/>
        <end position="340"/>
    </location>
</feature>
<feature type="transmembrane region" description="Helical" evidence="9">
    <location>
        <begin position="386"/>
        <end position="409"/>
    </location>
</feature>
<dbReference type="InterPro" id="IPR036259">
    <property type="entry name" value="MFS_trans_sf"/>
</dbReference>
<feature type="transmembrane region" description="Helical" evidence="9">
    <location>
        <begin position="91"/>
        <end position="110"/>
    </location>
</feature>